<proteinExistence type="predicted"/>
<feature type="region of interest" description="Disordered" evidence="1">
    <location>
        <begin position="176"/>
        <end position="203"/>
    </location>
</feature>
<protein>
    <submittedName>
        <fullName evidence="2">Uncharacterized protein</fullName>
    </submittedName>
</protein>
<dbReference type="AlphaFoldDB" id="A0A0S4IVH3"/>
<sequence length="494" mass="56486">MPSFFFLDEKGVLLKYWDNLTCCCVRKETNHTMPELDCQTGDENERSSVRSRRGVQCAVALLAAACCCVILLTNGELGQHRNSDVHIKSEVLSPQFSGTDITREELLASRTGDSDAFRISAEHLPRRHHKEQATSNHKDSSNQPEPEEEMHIVMLGDSVMRYQYLDLIYRLHSCSSNISSSSSSTKDRNNTGNTLSAPECPQPPNRLLLNKETLVAFKPAKANSKLQWLSNYMSYYRYSVSLFNGSMACDCSRPPIPDWIPSAIETRSYRHPTRMLRVSYVQVFGEQKLLTRAQLNRLDPMTSLPINAKIAVMDKKRDNFYFKNISLLRFAEDYAPMMQPKPTHFVMNIGIWRFSNAFASQGMPSVVRALRRVAKHVVWRETSQPAPHAFTPMLTFQTWKAKQHRIQRIDALMYRRLCKKPSSPSSPSTTMTTSNGTLLLQPPLCHYFSIPPLPGVPRNALNPPNTLGDRRHPHPFQYKFWNAKLWRLLLSLDH</sequence>
<gene>
    <name evidence="2" type="ORF">BSAL_75555</name>
</gene>
<name>A0A0S4IVH3_BODSA</name>
<evidence type="ECO:0000256" key="1">
    <source>
        <dbReference type="SAM" id="MobiDB-lite"/>
    </source>
</evidence>
<organism evidence="2 3">
    <name type="scientific">Bodo saltans</name>
    <name type="common">Flagellated protozoan</name>
    <dbReference type="NCBI Taxonomy" id="75058"/>
    <lineage>
        <taxon>Eukaryota</taxon>
        <taxon>Discoba</taxon>
        <taxon>Euglenozoa</taxon>
        <taxon>Kinetoplastea</taxon>
        <taxon>Metakinetoplastina</taxon>
        <taxon>Eubodonida</taxon>
        <taxon>Bodonidae</taxon>
        <taxon>Bodo</taxon>
    </lineage>
</organism>
<dbReference type="VEuPathDB" id="TriTrypDB:BSAL_75555"/>
<accession>A0A0S4IVH3</accession>
<evidence type="ECO:0000313" key="2">
    <source>
        <dbReference type="EMBL" id="CUG19060.1"/>
    </source>
</evidence>
<evidence type="ECO:0000313" key="3">
    <source>
        <dbReference type="Proteomes" id="UP000051952"/>
    </source>
</evidence>
<keyword evidence="3" id="KW-1185">Reference proteome</keyword>
<dbReference type="Proteomes" id="UP000051952">
    <property type="component" value="Unassembled WGS sequence"/>
</dbReference>
<dbReference type="EMBL" id="CYKH01000693">
    <property type="protein sequence ID" value="CUG19060.1"/>
    <property type="molecule type" value="Genomic_DNA"/>
</dbReference>
<feature type="region of interest" description="Disordered" evidence="1">
    <location>
        <begin position="120"/>
        <end position="147"/>
    </location>
</feature>
<reference evidence="3" key="1">
    <citation type="submission" date="2015-09" db="EMBL/GenBank/DDBJ databases">
        <authorList>
            <consortium name="Pathogen Informatics"/>
        </authorList>
    </citation>
    <scope>NUCLEOTIDE SEQUENCE [LARGE SCALE GENOMIC DNA]</scope>
    <source>
        <strain evidence="3">Lake Konstanz</strain>
    </source>
</reference>